<organism evidence="1 2">
    <name type="scientific">Plakobranchus ocellatus</name>
    <dbReference type="NCBI Taxonomy" id="259542"/>
    <lineage>
        <taxon>Eukaryota</taxon>
        <taxon>Metazoa</taxon>
        <taxon>Spiralia</taxon>
        <taxon>Lophotrochozoa</taxon>
        <taxon>Mollusca</taxon>
        <taxon>Gastropoda</taxon>
        <taxon>Heterobranchia</taxon>
        <taxon>Euthyneura</taxon>
        <taxon>Panpulmonata</taxon>
        <taxon>Sacoglossa</taxon>
        <taxon>Placobranchoidea</taxon>
        <taxon>Plakobranchidae</taxon>
        <taxon>Plakobranchus</taxon>
    </lineage>
</organism>
<accession>A0AAV4DF32</accession>
<evidence type="ECO:0000313" key="1">
    <source>
        <dbReference type="EMBL" id="GFO42600.1"/>
    </source>
</evidence>
<reference evidence="1 2" key="1">
    <citation type="journal article" date="2021" name="Elife">
        <title>Chloroplast acquisition without the gene transfer in kleptoplastic sea slugs, Plakobranchus ocellatus.</title>
        <authorList>
            <person name="Maeda T."/>
            <person name="Takahashi S."/>
            <person name="Yoshida T."/>
            <person name="Shimamura S."/>
            <person name="Takaki Y."/>
            <person name="Nagai Y."/>
            <person name="Toyoda A."/>
            <person name="Suzuki Y."/>
            <person name="Arimoto A."/>
            <person name="Ishii H."/>
            <person name="Satoh N."/>
            <person name="Nishiyama T."/>
            <person name="Hasebe M."/>
            <person name="Maruyama T."/>
            <person name="Minagawa J."/>
            <person name="Obokata J."/>
            <person name="Shigenobu S."/>
        </authorList>
    </citation>
    <scope>NUCLEOTIDE SEQUENCE [LARGE SCALE GENOMIC DNA]</scope>
</reference>
<dbReference type="AlphaFoldDB" id="A0AAV4DF32"/>
<comment type="caution">
    <text evidence="1">The sequence shown here is derived from an EMBL/GenBank/DDBJ whole genome shotgun (WGS) entry which is preliminary data.</text>
</comment>
<protein>
    <submittedName>
        <fullName evidence="1">Uncharacterized protein</fullName>
    </submittedName>
</protein>
<name>A0AAV4DF32_9GAST</name>
<dbReference type="Proteomes" id="UP000735302">
    <property type="component" value="Unassembled WGS sequence"/>
</dbReference>
<keyword evidence="2" id="KW-1185">Reference proteome</keyword>
<proteinExistence type="predicted"/>
<evidence type="ECO:0000313" key="2">
    <source>
        <dbReference type="Proteomes" id="UP000735302"/>
    </source>
</evidence>
<sequence length="111" mass="11767">MIESPFTEQSIPRTSGNAILVGATSGQGRQSTAAVWSSGYSQSSGLDLSPSKMKAASGEAFSAETGVSLVLPERNGTGRGFAVTKKLQVSERRDRICVFPLKFSLLVSLER</sequence>
<gene>
    <name evidence="1" type="ORF">PoB_006910500</name>
</gene>
<dbReference type="EMBL" id="BLXT01007807">
    <property type="protein sequence ID" value="GFO42600.1"/>
    <property type="molecule type" value="Genomic_DNA"/>
</dbReference>